<feature type="compositionally biased region" description="Basic and acidic residues" evidence="1">
    <location>
        <begin position="100"/>
        <end position="117"/>
    </location>
</feature>
<feature type="region of interest" description="Disordered" evidence="1">
    <location>
        <begin position="100"/>
        <end position="122"/>
    </location>
</feature>
<dbReference type="Proteomes" id="UP000250266">
    <property type="component" value="Unassembled WGS sequence"/>
</dbReference>
<evidence type="ECO:0000313" key="2">
    <source>
        <dbReference type="EMBL" id="OCK79110.1"/>
    </source>
</evidence>
<organism evidence="2 3">
    <name type="scientific">Lepidopterella palustris CBS 459.81</name>
    <dbReference type="NCBI Taxonomy" id="1314670"/>
    <lineage>
        <taxon>Eukaryota</taxon>
        <taxon>Fungi</taxon>
        <taxon>Dikarya</taxon>
        <taxon>Ascomycota</taxon>
        <taxon>Pezizomycotina</taxon>
        <taxon>Dothideomycetes</taxon>
        <taxon>Pleosporomycetidae</taxon>
        <taxon>Mytilinidiales</taxon>
        <taxon>Argynnaceae</taxon>
        <taxon>Lepidopterella</taxon>
    </lineage>
</organism>
<reference evidence="2 3" key="1">
    <citation type="journal article" date="2016" name="Nat. Commun.">
        <title>Ectomycorrhizal ecology is imprinted in the genome of the dominant symbiotic fungus Cenococcum geophilum.</title>
        <authorList>
            <consortium name="DOE Joint Genome Institute"/>
            <person name="Peter M."/>
            <person name="Kohler A."/>
            <person name="Ohm R.A."/>
            <person name="Kuo A."/>
            <person name="Krutzmann J."/>
            <person name="Morin E."/>
            <person name="Arend M."/>
            <person name="Barry K.W."/>
            <person name="Binder M."/>
            <person name="Choi C."/>
            <person name="Clum A."/>
            <person name="Copeland A."/>
            <person name="Grisel N."/>
            <person name="Haridas S."/>
            <person name="Kipfer T."/>
            <person name="LaButti K."/>
            <person name="Lindquist E."/>
            <person name="Lipzen A."/>
            <person name="Maire R."/>
            <person name="Meier B."/>
            <person name="Mihaltcheva S."/>
            <person name="Molinier V."/>
            <person name="Murat C."/>
            <person name="Poggeler S."/>
            <person name="Quandt C.A."/>
            <person name="Sperisen C."/>
            <person name="Tritt A."/>
            <person name="Tisserant E."/>
            <person name="Crous P.W."/>
            <person name="Henrissat B."/>
            <person name="Nehls U."/>
            <person name="Egli S."/>
            <person name="Spatafora J.W."/>
            <person name="Grigoriev I.V."/>
            <person name="Martin F.M."/>
        </authorList>
    </citation>
    <scope>NUCLEOTIDE SEQUENCE [LARGE SCALE GENOMIC DNA]</scope>
    <source>
        <strain evidence="2 3">CBS 459.81</strain>
    </source>
</reference>
<keyword evidence="3" id="KW-1185">Reference proteome</keyword>
<evidence type="ECO:0000256" key="1">
    <source>
        <dbReference type="SAM" id="MobiDB-lite"/>
    </source>
</evidence>
<name>A0A8E2E8A4_9PEZI</name>
<dbReference type="AlphaFoldDB" id="A0A8E2E8A4"/>
<sequence>MDPISLVATAVSGTELMFKTFWAFVQPLVLANVTKQKLAQFRSRVRILRELQDSDYALIAKASGIKEADKERIIETLSQCRQDVKEMEILCKKLSVPSKVEKQENGKENKEVKEKTKGGNKRRKNVIVSNPMQYCKDIQEKMKRQLETYNEHRNYLDQALRKLQVHEIKDAAANARKAAKGVDSLREDCRALDNKLDAILSVIRTTHKYQPFAITEIQTPLSSLDEDTAEDTVEKKVRVNTHRECGMTVASIDREDFREMIRITDDDLKGCTVPEGLGMFQDRFVIDVAAPGGVLQASGLNGDKDDCHESLFGRYTAITSSPEDLSSSNCRTNTTLDVQINAFFDSSWLRVTHDPKAPKQGVQCFQWKIKKGEDGIGLAKDLLGLQTLVDDRQTHWKESLICLYQEFLPEEKTVYGRGWAPQVLKEMGLVSRWHANLTQQDASGHEEVFRQFIWGLQQPEHIRVRPEGQEQYILRPVVAHLHEYTSYMAPKVLAGGRDVVYIRRTTPIRYVYLIYFKKTQGYWHQCIQELIKQDRNRSSSTDKGS</sequence>
<dbReference type="EMBL" id="KV745023">
    <property type="protein sequence ID" value="OCK79110.1"/>
    <property type="molecule type" value="Genomic_DNA"/>
</dbReference>
<proteinExistence type="predicted"/>
<accession>A0A8E2E8A4</accession>
<gene>
    <name evidence="2" type="ORF">K432DRAFT_405897</name>
</gene>
<protein>
    <submittedName>
        <fullName evidence="2">Uncharacterized protein</fullName>
    </submittedName>
</protein>
<evidence type="ECO:0000313" key="3">
    <source>
        <dbReference type="Proteomes" id="UP000250266"/>
    </source>
</evidence>